<dbReference type="InterPro" id="IPR010678">
    <property type="entry name" value="UTP25"/>
</dbReference>
<evidence type="ECO:0000256" key="6">
    <source>
        <dbReference type="SAM" id="MobiDB-lite"/>
    </source>
</evidence>
<dbReference type="GO" id="GO:0034511">
    <property type="term" value="F:U3 snoRNA binding"/>
    <property type="evidence" value="ECO:0007669"/>
    <property type="project" value="InterPro"/>
</dbReference>
<dbReference type="Proteomes" id="UP000821853">
    <property type="component" value="Chromosome 8"/>
</dbReference>
<keyword evidence="10" id="KW-1185">Reference proteome</keyword>
<dbReference type="OrthoDB" id="10264378at2759"/>
<organism evidence="9 10">
    <name type="scientific">Haemaphysalis longicornis</name>
    <name type="common">Bush tick</name>
    <dbReference type="NCBI Taxonomy" id="44386"/>
    <lineage>
        <taxon>Eukaryota</taxon>
        <taxon>Metazoa</taxon>
        <taxon>Ecdysozoa</taxon>
        <taxon>Arthropoda</taxon>
        <taxon>Chelicerata</taxon>
        <taxon>Arachnida</taxon>
        <taxon>Acari</taxon>
        <taxon>Parasitiformes</taxon>
        <taxon>Ixodida</taxon>
        <taxon>Ixodoidea</taxon>
        <taxon>Ixodidae</taxon>
        <taxon>Haemaphysalinae</taxon>
        <taxon>Haemaphysalis</taxon>
    </lineage>
</organism>
<name>A0A9J6GYC9_HAELO</name>
<dbReference type="EMBL" id="JABSTR010000010">
    <property type="protein sequence ID" value="KAH9380477.1"/>
    <property type="molecule type" value="Genomic_DNA"/>
</dbReference>
<dbReference type="GO" id="GO:0000462">
    <property type="term" value="P:maturation of SSU-rRNA from tricistronic rRNA transcript (SSU-rRNA, 5.8S rRNA, LSU-rRNA)"/>
    <property type="evidence" value="ECO:0007669"/>
    <property type="project" value="TreeGrafter"/>
</dbReference>
<evidence type="ECO:0000259" key="7">
    <source>
        <dbReference type="Pfam" id="PF06862"/>
    </source>
</evidence>
<dbReference type="GO" id="GO:0032040">
    <property type="term" value="C:small-subunit processome"/>
    <property type="evidence" value="ECO:0007669"/>
    <property type="project" value="TreeGrafter"/>
</dbReference>
<dbReference type="Pfam" id="PF22916">
    <property type="entry name" value="UTP25_NTPase-like"/>
    <property type="match status" value="1"/>
</dbReference>
<feature type="compositionally biased region" description="Basic and acidic residues" evidence="6">
    <location>
        <begin position="97"/>
        <end position="123"/>
    </location>
</feature>
<evidence type="ECO:0000256" key="4">
    <source>
        <dbReference type="ARBA" id="ARBA00024421"/>
    </source>
</evidence>
<dbReference type="GO" id="GO:0019843">
    <property type="term" value="F:rRNA binding"/>
    <property type="evidence" value="ECO:0007669"/>
    <property type="project" value="TreeGrafter"/>
</dbReference>
<keyword evidence="3" id="KW-0539">Nucleus</keyword>
<evidence type="ECO:0000313" key="9">
    <source>
        <dbReference type="EMBL" id="KAH9380477.1"/>
    </source>
</evidence>
<dbReference type="InterPro" id="IPR053940">
    <property type="entry name" value="UTP25_NTPase-like"/>
</dbReference>
<evidence type="ECO:0000313" key="10">
    <source>
        <dbReference type="Proteomes" id="UP000821853"/>
    </source>
</evidence>
<protein>
    <recommendedName>
        <fullName evidence="4">U3 small nucleolar RNA-associated protein 25 homolog</fullName>
    </recommendedName>
    <alternativeName>
        <fullName evidence="5">UTP25 small subunit processor component</fullName>
    </alternativeName>
</protein>
<sequence length="748" mass="83564">MGRPARGRKRRAAAAPKLSRKDKRHLVDFGEEHPANDQTSATGDRPTVVVPSEAPKATDSEEESSQSEGSESDSDDAVCQLLGHVRDSESGDDDGERDGVDHDVDRPEDANKEDGAASEHSASEDEEQELPAQNDPFSVHYEWKIEDDKFPLEGVERTRSELRWPTLGQLRVTALKPRSMCIDDFVGGDDSTGTTAELTDVEILAEVTTERTNEDAAEVVPASADSAPLPTSTEASAVLALPDRYCSAIEGTGLSLDNPRDVPLVRAQSQDGLWLKTTLAVPDTLTPLQMELLSVLSSYRDLLFTERSLDNGEEVRAAYCLHALNHVLKSRSRVLHHNKKLHRGASSEMRDQGLTRPLVLFLMPFRESALRTVKLLARLLPAKEVANMTRFLKEFGCEEEKRQWLERPEDYEQTFKGNTDDAFRIGLSVSGKTLRLYRDFYASDILIASPLGLRTVVGAEGEKDRDFDFLSSLEMVVVDQADVLLMQNWEHVVHLMEHVNRTPVDPHGADFSRVRLWWLHGWARRFRQTVVLSSVGQAPIAALLSRHAQNYAGLVATANPVASGSIAEVTVSLAQVFQRFDVASVAEVAEARFRFFTEKVLPPLLREGSQGSMVYVRSYFDFVRLRNHLRSLDASFCQICEYTTDAKVSRARGVFFTGRRRLLLYTERFHFYRRYRIKGVQRLVFYELPTLPHFYPELCRLVAPGAGGCTSLFCRLDALPLAAVVGSERAARLLHGARDVHVFVSGGQ</sequence>
<feature type="region of interest" description="Disordered" evidence="6">
    <location>
        <begin position="210"/>
        <end position="231"/>
    </location>
</feature>
<dbReference type="Pfam" id="PF06862">
    <property type="entry name" value="Utp25_C"/>
    <property type="match status" value="1"/>
</dbReference>
<evidence type="ECO:0000256" key="1">
    <source>
        <dbReference type="ARBA" id="ARBA00004604"/>
    </source>
</evidence>
<evidence type="ECO:0000259" key="8">
    <source>
        <dbReference type="Pfam" id="PF22916"/>
    </source>
</evidence>
<dbReference type="VEuPathDB" id="VectorBase:HLOH_040959"/>
<gene>
    <name evidence="9" type="ORF">HPB48_008811</name>
</gene>
<evidence type="ECO:0000256" key="3">
    <source>
        <dbReference type="ARBA" id="ARBA00023242"/>
    </source>
</evidence>
<proteinExistence type="inferred from homology"/>
<feature type="domain" description="UTP25 NTP hydrolase-like" evidence="8">
    <location>
        <begin position="299"/>
        <end position="555"/>
    </location>
</feature>
<dbReference type="InterPro" id="IPR053939">
    <property type="entry name" value="UTP25_C"/>
</dbReference>
<feature type="region of interest" description="Disordered" evidence="6">
    <location>
        <begin position="1"/>
        <end position="133"/>
    </location>
</feature>
<evidence type="ECO:0000256" key="2">
    <source>
        <dbReference type="ARBA" id="ARBA00009223"/>
    </source>
</evidence>
<dbReference type="AlphaFoldDB" id="A0A9J6GYC9"/>
<dbReference type="InterPro" id="IPR027417">
    <property type="entry name" value="P-loop_NTPase"/>
</dbReference>
<comment type="subcellular location">
    <subcellularLocation>
        <location evidence="1">Nucleus</location>
        <location evidence="1">Nucleolus</location>
    </subcellularLocation>
</comment>
<feature type="compositionally biased region" description="Basic residues" evidence="6">
    <location>
        <begin position="1"/>
        <end position="24"/>
    </location>
</feature>
<feature type="compositionally biased region" description="Acidic residues" evidence="6">
    <location>
        <begin position="60"/>
        <end position="76"/>
    </location>
</feature>
<accession>A0A9J6GYC9</accession>
<feature type="domain" description="UTP25 C-terminal" evidence="7">
    <location>
        <begin position="566"/>
        <end position="743"/>
    </location>
</feature>
<reference evidence="9 10" key="1">
    <citation type="journal article" date="2020" name="Cell">
        <title>Large-Scale Comparative Analyses of Tick Genomes Elucidate Their Genetic Diversity and Vector Capacities.</title>
        <authorList>
            <consortium name="Tick Genome and Microbiome Consortium (TIGMIC)"/>
            <person name="Jia N."/>
            <person name="Wang J."/>
            <person name="Shi W."/>
            <person name="Du L."/>
            <person name="Sun Y."/>
            <person name="Zhan W."/>
            <person name="Jiang J.F."/>
            <person name="Wang Q."/>
            <person name="Zhang B."/>
            <person name="Ji P."/>
            <person name="Bell-Sakyi L."/>
            <person name="Cui X.M."/>
            <person name="Yuan T.T."/>
            <person name="Jiang B.G."/>
            <person name="Yang W.F."/>
            <person name="Lam T.T."/>
            <person name="Chang Q.C."/>
            <person name="Ding S.J."/>
            <person name="Wang X.J."/>
            <person name="Zhu J.G."/>
            <person name="Ruan X.D."/>
            <person name="Zhao L."/>
            <person name="Wei J.T."/>
            <person name="Ye R.Z."/>
            <person name="Que T.C."/>
            <person name="Du C.H."/>
            <person name="Zhou Y.H."/>
            <person name="Cheng J.X."/>
            <person name="Dai P.F."/>
            <person name="Guo W.B."/>
            <person name="Han X.H."/>
            <person name="Huang E.J."/>
            <person name="Li L.F."/>
            <person name="Wei W."/>
            <person name="Gao Y.C."/>
            <person name="Liu J.Z."/>
            <person name="Shao H.Z."/>
            <person name="Wang X."/>
            <person name="Wang C.C."/>
            <person name="Yang T.C."/>
            <person name="Huo Q.B."/>
            <person name="Li W."/>
            <person name="Chen H.Y."/>
            <person name="Chen S.E."/>
            <person name="Zhou L.G."/>
            <person name="Ni X.B."/>
            <person name="Tian J.H."/>
            <person name="Sheng Y."/>
            <person name="Liu T."/>
            <person name="Pan Y.S."/>
            <person name="Xia L.Y."/>
            <person name="Li J."/>
            <person name="Zhao F."/>
            <person name="Cao W.C."/>
        </authorList>
    </citation>
    <scope>NUCLEOTIDE SEQUENCE [LARGE SCALE GENOMIC DNA]</scope>
    <source>
        <strain evidence="9">HaeL-2018</strain>
    </source>
</reference>
<evidence type="ECO:0000256" key="5">
    <source>
        <dbReference type="ARBA" id="ARBA00032325"/>
    </source>
</evidence>
<dbReference type="Gene3D" id="3.40.50.300">
    <property type="entry name" value="P-loop containing nucleotide triphosphate hydrolases"/>
    <property type="match status" value="1"/>
</dbReference>
<dbReference type="PANTHER" id="PTHR12933:SF0">
    <property type="entry name" value="U3 SMALL NUCLEOLAR RNA-ASSOCIATED PROTEIN 25 HOMOLOG"/>
    <property type="match status" value="1"/>
</dbReference>
<feature type="compositionally biased region" description="Basic and acidic residues" evidence="6">
    <location>
        <begin position="25"/>
        <end position="35"/>
    </location>
</feature>
<comment type="similarity">
    <text evidence="2">Belongs to the UTP25 family.</text>
</comment>
<dbReference type="PANTHER" id="PTHR12933">
    <property type="entry name" value="ORF PROTEIN-RELATED"/>
    <property type="match status" value="1"/>
</dbReference>
<comment type="caution">
    <text evidence="9">The sequence shown here is derived from an EMBL/GenBank/DDBJ whole genome shotgun (WGS) entry which is preliminary data.</text>
</comment>